<evidence type="ECO:0000313" key="5">
    <source>
        <dbReference type="EMBL" id="PSK89432.1"/>
    </source>
</evidence>
<dbReference type="InterPro" id="IPR001926">
    <property type="entry name" value="TrpB-like_PALP"/>
</dbReference>
<keyword evidence="6" id="KW-1185">Reference proteome</keyword>
<evidence type="ECO:0000313" key="6">
    <source>
        <dbReference type="Proteomes" id="UP000240542"/>
    </source>
</evidence>
<feature type="domain" description="Tryptophan synthase beta chain-like PALP" evidence="4">
    <location>
        <begin position="85"/>
        <end position="390"/>
    </location>
</feature>
<keyword evidence="2" id="KW-0663">Pyridoxal phosphate</keyword>
<gene>
    <name evidence="5" type="ORF">CLV63_12668</name>
</gene>
<dbReference type="Proteomes" id="UP000240542">
    <property type="component" value="Unassembled WGS sequence"/>
</dbReference>
<comment type="caution">
    <text evidence="5">The sequence shown here is derived from an EMBL/GenBank/DDBJ whole genome shotgun (WGS) entry which is preliminary data.</text>
</comment>
<evidence type="ECO:0000259" key="4">
    <source>
        <dbReference type="Pfam" id="PF00291"/>
    </source>
</evidence>
<dbReference type="Pfam" id="PF00291">
    <property type="entry name" value="PALP"/>
    <property type="match status" value="1"/>
</dbReference>
<protein>
    <submittedName>
        <fullName evidence="5">Threonine synthase</fullName>
    </submittedName>
</protein>
<sequence length="432" mass="46220">MNLALRYEALMDQAALAGPDAGFLLVCVLCGRSPERESANRCAECGGAVDAVHDLGRASIPSDGEPLQRYFDLLPLKNRKSIIGLGEGNTPCRPATDLGRRVGLPRLVLKIEGDNPTRSTKDRIASLGLSRFAELGVKRFVMASTGNSSTAYARGVQAVAGMELALFCGYRFRHRLGYPDHPSVSTYLVEGDFVAAGQVSRRFAARTGAFAEGGFFNLARREGLKLAYLEAFDRMDPAPDAVFQAVSSGMGLLGGYKGALEYRRLGRLPRVPRFVAVQQDACAPMAHAYRERAAAIAPRHIVHEPRGPAEAILRGDPTATYPYIRDLCRESGGAITAVTEAEIRAARCLLAEDEGVNACNAGAAALAGAVRMRREGGLSADDTVLVNLTGADREDRSAPTRYRVVPPDWATGPVDWDGPAETSREAAGSWAG</sequence>
<accession>A0A2P8CWS7</accession>
<dbReference type="InterPro" id="IPR036052">
    <property type="entry name" value="TrpB-like_PALP_sf"/>
</dbReference>
<dbReference type="SUPFAM" id="SSF53686">
    <property type="entry name" value="Tryptophan synthase beta subunit-like PLP-dependent enzymes"/>
    <property type="match status" value="1"/>
</dbReference>
<dbReference type="EMBL" id="PYGA01000026">
    <property type="protein sequence ID" value="PSK89432.1"/>
    <property type="molecule type" value="Genomic_DNA"/>
</dbReference>
<dbReference type="GO" id="GO:1901605">
    <property type="term" value="P:alpha-amino acid metabolic process"/>
    <property type="evidence" value="ECO:0007669"/>
    <property type="project" value="UniProtKB-ARBA"/>
</dbReference>
<evidence type="ECO:0000256" key="3">
    <source>
        <dbReference type="SAM" id="MobiDB-lite"/>
    </source>
</evidence>
<organism evidence="5 6">
    <name type="scientific">Murinocardiopsis flavida</name>
    <dbReference type="NCBI Taxonomy" id="645275"/>
    <lineage>
        <taxon>Bacteria</taxon>
        <taxon>Bacillati</taxon>
        <taxon>Actinomycetota</taxon>
        <taxon>Actinomycetes</taxon>
        <taxon>Streptosporangiales</taxon>
        <taxon>Nocardiopsidaceae</taxon>
        <taxon>Murinocardiopsis</taxon>
    </lineage>
</organism>
<comment type="cofactor">
    <cofactor evidence="1">
        <name>pyridoxal 5'-phosphate</name>
        <dbReference type="ChEBI" id="CHEBI:597326"/>
    </cofactor>
</comment>
<evidence type="ECO:0000256" key="2">
    <source>
        <dbReference type="ARBA" id="ARBA00022898"/>
    </source>
</evidence>
<name>A0A2P8CWS7_9ACTN</name>
<proteinExistence type="predicted"/>
<reference evidence="5 6" key="1">
    <citation type="submission" date="2018-03" db="EMBL/GenBank/DDBJ databases">
        <title>Genomic Encyclopedia of Archaeal and Bacterial Type Strains, Phase II (KMG-II): from individual species to whole genera.</title>
        <authorList>
            <person name="Goeker M."/>
        </authorList>
    </citation>
    <scope>NUCLEOTIDE SEQUENCE [LARGE SCALE GENOMIC DNA]</scope>
    <source>
        <strain evidence="5 6">DSM 45312</strain>
    </source>
</reference>
<feature type="region of interest" description="Disordered" evidence="3">
    <location>
        <begin position="405"/>
        <end position="432"/>
    </location>
</feature>
<evidence type="ECO:0000256" key="1">
    <source>
        <dbReference type="ARBA" id="ARBA00001933"/>
    </source>
</evidence>
<dbReference type="AlphaFoldDB" id="A0A2P8CWS7"/>
<dbReference type="Gene3D" id="3.40.50.1100">
    <property type="match status" value="2"/>
</dbReference>